<protein>
    <submittedName>
        <fullName evidence="3">Uncharacterized protein</fullName>
    </submittedName>
</protein>
<sequence>MTEQLSRVRSRQKQRKREEQPPVQTNKRTPASNTAAERTDNPVVAAGTLSRKDRLSGRRASRRPEREAVQQEGEDTPSRTQSYPSERIRFSKMFVNSLIVLFLMLLGFLLWWGFAGAPELRKLWN</sequence>
<evidence type="ECO:0000256" key="1">
    <source>
        <dbReference type="SAM" id="MobiDB-lite"/>
    </source>
</evidence>
<name>A0ABX2DJT8_9BACL</name>
<comment type="caution">
    <text evidence="3">The sequence shown here is derived from an EMBL/GenBank/DDBJ whole genome shotgun (WGS) entry which is preliminary data.</text>
</comment>
<dbReference type="RefSeq" id="WP_173129189.1">
    <property type="nucleotide sequence ID" value="NZ_CP073365.1"/>
</dbReference>
<feature type="compositionally biased region" description="Basic and acidic residues" evidence="1">
    <location>
        <begin position="50"/>
        <end position="69"/>
    </location>
</feature>
<evidence type="ECO:0000256" key="2">
    <source>
        <dbReference type="SAM" id="Phobius"/>
    </source>
</evidence>
<dbReference type="Proteomes" id="UP000711047">
    <property type="component" value="Unassembled WGS sequence"/>
</dbReference>
<keyword evidence="2" id="KW-0812">Transmembrane</keyword>
<gene>
    <name evidence="3" type="ORF">HQN87_05840</name>
</gene>
<feature type="transmembrane region" description="Helical" evidence="2">
    <location>
        <begin position="93"/>
        <end position="114"/>
    </location>
</feature>
<feature type="region of interest" description="Disordered" evidence="1">
    <location>
        <begin position="1"/>
        <end position="85"/>
    </location>
</feature>
<reference evidence="3 4" key="1">
    <citation type="submission" date="2020-05" db="EMBL/GenBank/DDBJ databases">
        <title>Paenibacillus glebae, sp. nov., Paenibacillus humi sp. nov., Paenibacillus pedi sp. nov., Paenibacillus terrestris sp. nov. and Paenibacillus terricola sp. nov., isolated from a forest top soil sample.</title>
        <authorList>
            <person name="Qi S."/>
            <person name="Carlier A."/>
            <person name="Cnockaert M."/>
            <person name="Vandamme P."/>
        </authorList>
    </citation>
    <scope>NUCLEOTIDE SEQUENCE [LARGE SCALE GENOMIC DNA]</scope>
    <source>
        <strain evidence="3 4">LMG 29502</strain>
    </source>
</reference>
<feature type="compositionally biased region" description="Polar residues" evidence="1">
    <location>
        <begin position="22"/>
        <end position="36"/>
    </location>
</feature>
<keyword evidence="2" id="KW-0472">Membrane</keyword>
<evidence type="ECO:0000313" key="3">
    <source>
        <dbReference type="EMBL" id="NQX44842.1"/>
    </source>
</evidence>
<organism evidence="3 4">
    <name type="scientific">Paenibacillus tritici</name>
    <dbReference type="NCBI Taxonomy" id="1873425"/>
    <lineage>
        <taxon>Bacteria</taxon>
        <taxon>Bacillati</taxon>
        <taxon>Bacillota</taxon>
        <taxon>Bacilli</taxon>
        <taxon>Bacillales</taxon>
        <taxon>Paenibacillaceae</taxon>
        <taxon>Paenibacillus</taxon>
    </lineage>
</organism>
<keyword evidence="2" id="KW-1133">Transmembrane helix</keyword>
<proteinExistence type="predicted"/>
<evidence type="ECO:0000313" key="4">
    <source>
        <dbReference type="Proteomes" id="UP000711047"/>
    </source>
</evidence>
<keyword evidence="4" id="KW-1185">Reference proteome</keyword>
<accession>A0ABX2DJT8</accession>
<dbReference type="EMBL" id="JABMKX010000003">
    <property type="protein sequence ID" value="NQX44842.1"/>
    <property type="molecule type" value="Genomic_DNA"/>
</dbReference>